<dbReference type="InterPro" id="IPR023214">
    <property type="entry name" value="HAD_sf"/>
</dbReference>
<dbReference type="Pfam" id="PF13246">
    <property type="entry name" value="Cation_ATPase"/>
    <property type="match status" value="1"/>
</dbReference>
<evidence type="ECO:0000256" key="12">
    <source>
        <dbReference type="ARBA" id="ARBA00022842"/>
    </source>
</evidence>
<comment type="catalytic activity">
    <reaction evidence="17">
        <text>Mg(2+)(out) + ATP + H2O = Mg(2+)(in) + ADP + phosphate + H(+)</text>
        <dbReference type="Rhea" id="RHEA:10260"/>
        <dbReference type="ChEBI" id="CHEBI:15377"/>
        <dbReference type="ChEBI" id="CHEBI:15378"/>
        <dbReference type="ChEBI" id="CHEBI:18420"/>
        <dbReference type="ChEBI" id="CHEBI:30616"/>
        <dbReference type="ChEBI" id="CHEBI:43474"/>
        <dbReference type="ChEBI" id="CHEBI:456216"/>
        <dbReference type="EC" id="7.2.2.14"/>
    </reaction>
</comment>
<dbReference type="Gene3D" id="2.70.150.10">
    <property type="entry name" value="Calcium-transporting ATPase, cytoplasmic transduction domain A"/>
    <property type="match status" value="1"/>
</dbReference>
<dbReference type="InterPro" id="IPR004014">
    <property type="entry name" value="ATPase_P-typ_cation-transptr_N"/>
</dbReference>
<feature type="transmembrane region" description="Helical" evidence="18">
    <location>
        <begin position="61"/>
        <end position="83"/>
    </location>
</feature>
<evidence type="ECO:0000256" key="9">
    <source>
        <dbReference type="ARBA" id="ARBA00022692"/>
    </source>
</evidence>
<evidence type="ECO:0000256" key="15">
    <source>
        <dbReference type="ARBA" id="ARBA00023136"/>
    </source>
</evidence>
<evidence type="ECO:0000256" key="14">
    <source>
        <dbReference type="ARBA" id="ARBA00022989"/>
    </source>
</evidence>
<evidence type="ECO:0000256" key="10">
    <source>
        <dbReference type="ARBA" id="ARBA00022741"/>
    </source>
</evidence>
<evidence type="ECO:0000256" key="6">
    <source>
        <dbReference type="ARBA" id="ARBA00022475"/>
    </source>
</evidence>
<comment type="similarity">
    <text evidence="3">Belongs to the cation transport ATPase (P-type) (TC 3.A.3) family. Type IIIB subfamily.</text>
</comment>
<feature type="transmembrane region" description="Helical" evidence="18">
    <location>
        <begin position="817"/>
        <end position="840"/>
    </location>
</feature>
<dbReference type="SUPFAM" id="SSF81653">
    <property type="entry name" value="Calcium ATPase, transduction domain A"/>
    <property type="match status" value="1"/>
</dbReference>
<dbReference type="Pfam" id="PF00690">
    <property type="entry name" value="Cation_ATPase_N"/>
    <property type="match status" value="1"/>
</dbReference>
<keyword evidence="8" id="KW-0597">Phosphoprotein</keyword>
<dbReference type="CDD" id="cd02077">
    <property type="entry name" value="P-type_ATPase_Mg"/>
    <property type="match status" value="1"/>
</dbReference>
<dbReference type="Gene3D" id="1.20.1110.10">
    <property type="entry name" value="Calcium-transporting ATPase, transmembrane domain"/>
    <property type="match status" value="1"/>
</dbReference>
<dbReference type="InterPro" id="IPR006415">
    <property type="entry name" value="P-type_ATPase_IIIB"/>
</dbReference>
<dbReference type="InterPro" id="IPR001757">
    <property type="entry name" value="P_typ_ATPase"/>
</dbReference>
<dbReference type="SUPFAM" id="SSF81665">
    <property type="entry name" value="Calcium ATPase, transmembrane domain M"/>
    <property type="match status" value="1"/>
</dbReference>
<accession>A0A4P9CCQ2</accession>
<reference evidence="20 21" key="1">
    <citation type="submission" date="2018-05" db="EMBL/GenBank/DDBJ databases">
        <title>Genome comparison of Eubacterium sp.</title>
        <authorList>
            <person name="Feng Y."/>
            <person name="Sanchez-Andrea I."/>
            <person name="Stams A.J.M."/>
            <person name="De Vos W.M."/>
        </authorList>
    </citation>
    <scope>NUCLEOTIDE SEQUENCE [LARGE SCALE GENOMIC DNA]</scope>
    <source>
        <strain evidence="20 21">YI</strain>
    </source>
</reference>
<evidence type="ECO:0000256" key="1">
    <source>
        <dbReference type="ARBA" id="ARBA00003954"/>
    </source>
</evidence>
<dbReference type="InterPro" id="IPR006068">
    <property type="entry name" value="ATPase_P-typ_cation-transptr_C"/>
</dbReference>
<evidence type="ECO:0000256" key="13">
    <source>
        <dbReference type="ARBA" id="ARBA00022967"/>
    </source>
</evidence>
<dbReference type="NCBIfam" id="NF011702">
    <property type="entry name" value="PRK15122.1"/>
    <property type="match status" value="1"/>
</dbReference>
<dbReference type="SMART" id="SM00831">
    <property type="entry name" value="Cation_ATPase_N"/>
    <property type="match status" value="1"/>
</dbReference>
<dbReference type="GO" id="GO:0015444">
    <property type="term" value="F:P-type magnesium transporter activity"/>
    <property type="evidence" value="ECO:0007669"/>
    <property type="project" value="UniProtKB-EC"/>
</dbReference>
<dbReference type="GO" id="GO:0005524">
    <property type="term" value="F:ATP binding"/>
    <property type="evidence" value="ECO:0007669"/>
    <property type="project" value="UniProtKB-KW"/>
</dbReference>
<feature type="transmembrane region" description="Helical" evidence="18">
    <location>
        <begin position="739"/>
        <end position="762"/>
    </location>
</feature>
<dbReference type="Pfam" id="PF00689">
    <property type="entry name" value="Cation_ATPase_C"/>
    <property type="match status" value="1"/>
</dbReference>
<dbReference type="Proteomes" id="UP000218387">
    <property type="component" value="Chromosome"/>
</dbReference>
<protein>
    <recommendedName>
        <fullName evidence="5">Magnesium-transporting ATPase, P-type 1</fullName>
        <ecNumber evidence="4">7.2.2.14</ecNumber>
    </recommendedName>
    <alternativeName>
        <fullName evidence="16">Mg(2+) transport ATPase, P-type 1</fullName>
    </alternativeName>
</protein>
<sequence length="883" mass="96877">MKVISNNAKDRLLEAAVTEEKALIKVYGAGSYNEEKASEMREAYGENKLSRHQSDSVLKRIFDAFVNPFTIILIVLALVSFVTDVAMAPPGEKDPVFVIIVGVMVLISGSLRFFQEQKSDRAAERLGEMVETTAAVDRSPAGKAEIPLDEIVVGDIIYLAAGDMVPADVRILNARDLFISQSSLTGESEAVEKYGSPVENAEDDPLSCNNLAFMGTNVVSGSAKALVLAVGDDTIFGSIASQLSPKQQNTSFDKGVNSVSWVLIRFMLVMVPLVFFANGLTKGDWTEAFLFAISVAVGLTPEMLPMIVSANLAKSAVAMSKKKVIVKNLSAIQNFGAMDVLCTDKTGTLTQDKVVLEYPLDIHGNEDDRVMRHAFLNSWHQTGLKNLMDQAVINHVNMGTATVLKEEYQKVDEIPFDFNRRRMSVVVTDRTGKTQMITKGAIEEMLSVCSFAEYKGKVEPITEEVQNEILEQVRRYNDSGMRVLGVAQKTNPAPVGVFSVADESDMVLIGYLAFLDPPKESTAAALKVLKEYGVGVKVLTGDNEVVTKAICRQVGMPAQKILLGSDIEKMDDNTLEKVVEKTDIFAKLSPLQKVRIVKALKSNGHTTGFLGDGINDAGAMKASDVGISVDTAVDIARESADIILLEKDLMVLEEGVVEGRKTYANIIKYIKMTASSNFGNMFSVLAASIFLPMLPMLPMQLLVLNLIYDISCTAIPWDNVDPEYLKTPRKWDASSIVKFMLWMGPVSSVFDITTYLFLFFYLCPMVFGGAFHTLGQTAQIGFIALFHAGWFIESLWTQTLVIHMIRSPKLPFIGSHASWQLTGLTTLGIAVGTILPFTFIGAALDMVPLPGMYFPFLVITVLLYMALVTMLKKIFIRRYGELL</sequence>
<dbReference type="PRINTS" id="PR01836">
    <property type="entry name" value="MGATPASE"/>
</dbReference>
<dbReference type="Gene3D" id="3.40.50.1000">
    <property type="entry name" value="HAD superfamily/HAD-like"/>
    <property type="match status" value="1"/>
</dbReference>
<feature type="transmembrane region" description="Helical" evidence="18">
    <location>
        <begin position="256"/>
        <end position="277"/>
    </location>
</feature>
<feature type="domain" description="Cation-transporting P-type ATPase N-terminal" evidence="19">
    <location>
        <begin position="13"/>
        <end position="85"/>
    </location>
</feature>
<evidence type="ECO:0000256" key="18">
    <source>
        <dbReference type="SAM" id="Phobius"/>
    </source>
</evidence>
<comment type="subcellular location">
    <subcellularLocation>
        <location evidence="2">Cell inner membrane</location>
        <topology evidence="2">Multi-pass membrane protein</topology>
    </subcellularLocation>
</comment>
<proteinExistence type="inferred from homology"/>
<evidence type="ECO:0000313" key="20">
    <source>
        <dbReference type="EMBL" id="QCT73489.1"/>
    </source>
</evidence>
<dbReference type="InterPro" id="IPR036412">
    <property type="entry name" value="HAD-like_sf"/>
</dbReference>
<dbReference type="SFLD" id="SFLDG00002">
    <property type="entry name" value="C1.7:_P-type_atpase_like"/>
    <property type="match status" value="1"/>
</dbReference>
<dbReference type="SFLD" id="SFLDS00003">
    <property type="entry name" value="Haloacid_Dehalogenase"/>
    <property type="match status" value="1"/>
</dbReference>
<dbReference type="PROSITE" id="PS00154">
    <property type="entry name" value="ATPASE_E1_E2"/>
    <property type="match status" value="1"/>
</dbReference>
<keyword evidence="9 18" id="KW-0812">Transmembrane</keyword>
<evidence type="ECO:0000256" key="3">
    <source>
        <dbReference type="ARBA" id="ARBA00008746"/>
    </source>
</evidence>
<keyword evidence="15 18" id="KW-0472">Membrane</keyword>
<feature type="transmembrane region" description="Helical" evidence="18">
    <location>
        <begin position="852"/>
        <end position="871"/>
    </location>
</feature>
<dbReference type="KEGG" id="emt:CPZ25_019935"/>
<evidence type="ECO:0000256" key="5">
    <source>
        <dbReference type="ARBA" id="ARBA00013555"/>
    </source>
</evidence>
<dbReference type="InterPro" id="IPR023299">
    <property type="entry name" value="ATPase_P-typ_cyto_dom_N"/>
</dbReference>
<name>A0A4P9CCQ2_EUBML</name>
<dbReference type="InterPro" id="IPR044492">
    <property type="entry name" value="P_typ_ATPase_HD_dom"/>
</dbReference>
<organism evidence="20 21">
    <name type="scientific">Eubacterium maltosivorans</name>
    <dbReference type="NCBI Taxonomy" id="2041044"/>
    <lineage>
        <taxon>Bacteria</taxon>
        <taxon>Bacillati</taxon>
        <taxon>Bacillota</taxon>
        <taxon>Clostridia</taxon>
        <taxon>Eubacteriales</taxon>
        <taxon>Eubacteriaceae</taxon>
        <taxon>Eubacterium</taxon>
    </lineage>
</organism>
<dbReference type="GO" id="GO:0016887">
    <property type="term" value="F:ATP hydrolysis activity"/>
    <property type="evidence" value="ECO:0007669"/>
    <property type="project" value="InterPro"/>
</dbReference>
<keyword evidence="6" id="KW-1003">Cell membrane</keyword>
<comment type="function">
    <text evidence="1">Mediates magnesium influx to the cytosol.</text>
</comment>
<keyword evidence="7" id="KW-0997">Cell inner membrane</keyword>
<dbReference type="SFLD" id="SFLDF00027">
    <property type="entry name" value="p-type_atpase"/>
    <property type="match status" value="1"/>
</dbReference>
<evidence type="ECO:0000256" key="7">
    <source>
        <dbReference type="ARBA" id="ARBA00022519"/>
    </source>
</evidence>
<gene>
    <name evidence="20" type="primary">mgtA</name>
    <name evidence="20" type="ORF">CPZ25_019935</name>
</gene>
<dbReference type="GO" id="GO:0005886">
    <property type="term" value="C:plasma membrane"/>
    <property type="evidence" value="ECO:0007669"/>
    <property type="project" value="UniProtKB-SubCell"/>
</dbReference>
<dbReference type="PANTHER" id="PTHR42861">
    <property type="entry name" value="CALCIUM-TRANSPORTING ATPASE"/>
    <property type="match status" value="1"/>
</dbReference>
<dbReference type="RefSeq" id="WP_096920593.1">
    <property type="nucleotide sequence ID" value="NZ_CP029487.1"/>
</dbReference>
<dbReference type="SUPFAM" id="SSF81660">
    <property type="entry name" value="Metal cation-transporting ATPase, ATP-binding domain N"/>
    <property type="match status" value="1"/>
</dbReference>
<evidence type="ECO:0000256" key="2">
    <source>
        <dbReference type="ARBA" id="ARBA00004429"/>
    </source>
</evidence>
<dbReference type="EC" id="7.2.2.14" evidence="4"/>
<keyword evidence="13" id="KW-1278">Translocase</keyword>
<dbReference type="Pfam" id="PF00122">
    <property type="entry name" value="E1-E2_ATPase"/>
    <property type="match status" value="1"/>
</dbReference>
<dbReference type="InterPro" id="IPR008250">
    <property type="entry name" value="ATPase_P-typ_transduc_dom_A_sf"/>
</dbReference>
<dbReference type="InterPro" id="IPR018303">
    <property type="entry name" value="ATPase_P-typ_P_site"/>
</dbReference>
<dbReference type="InterPro" id="IPR059000">
    <property type="entry name" value="ATPase_P-type_domA"/>
</dbReference>
<keyword evidence="14 18" id="KW-1133">Transmembrane helix</keyword>
<evidence type="ECO:0000256" key="17">
    <source>
        <dbReference type="ARBA" id="ARBA00047295"/>
    </source>
</evidence>
<dbReference type="EMBL" id="CP029487">
    <property type="protein sequence ID" value="QCT73489.1"/>
    <property type="molecule type" value="Genomic_DNA"/>
</dbReference>
<feature type="transmembrane region" description="Helical" evidence="18">
    <location>
        <begin position="95"/>
        <end position="114"/>
    </location>
</feature>
<evidence type="ECO:0000313" key="21">
    <source>
        <dbReference type="Proteomes" id="UP000218387"/>
    </source>
</evidence>
<keyword evidence="12" id="KW-0460">Magnesium</keyword>
<keyword evidence="11" id="KW-0067">ATP-binding</keyword>
<dbReference type="Gene3D" id="3.40.1110.10">
    <property type="entry name" value="Calcium-transporting ATPase, cytoplasmic domain N"/>
    <property type="match status" value="1"/>
</dbReference>
<evidence type="ECO:0000256" key="11">
    <source>
        <dbReference type="ARBA" id="ARBA00022840"/>
    </source>
</evidence>
<feature type="transmembrane region" description="Helical" evidence="18">
    <location>
        <begin position="289"/>
        <end position="313"/>
    </location>
</feature>
<feature type="transmembrane region" description="Helical" evidence="18">
    <location>
        <begin position="782"/>
        <end position="805"/>
    </location>
</feature>
<dbReference type="AlphaFoldDB" id="A0A4P9CCQ2"/>
<dbReference type="SUPFAM" id="SSF56784">
    <property type="entry name" value="HAD-like"/>
    <property type="match status" value="1"/>
</dbReference>
<dbReference type="NCBIfam" id="TIGR01524">
    <property type="entry name" value="ATPase-IIIB_Mg"/>
    <property type="match status" value="1"/>
</dbReference>
<evidence type="ECO:0000256" key="4">
    <source>
        <dbReference type="ARBA" id="ARBA00012786"/>
    </source>
</evidence>
<evidence type="ECO:0000256" key="8">
    <source>
        <dbReference type="ARBA" id="ARBA00022553"/>
    </source>
</evidence>
<keyword evidence="21" id="KW-1185">Reference proteome</keyword>
<dbReference type="NCBIfam" id="TIGR01494">
    <property type="entry name" value="ATPase_P-type"/>
    <property type="match status" value="2"/>
</dbReference>
<evidence type="ECO:0000259" key="19">
    <source>
        <dbReference type="SMART" id="SM00831"/>
    </source>
</evidence>
<evidence type="ECO:0000256" key="16">
    <source>
        <dbReference type="ARBA" id="ARBA00029806"/>
    </source>
</evidence>
<feature type="transmembrane region" description="Helical" evidence="18">
    <location>
        <begin position="678"/>
        <end position="695"/>
    </location>
</feature>
<keyword evidence="10" id="KW-0547">Nucleotide-binding</keyword>
<dbReference type="InterPro" id="IPR023298">
    <property type="entry name" value="ATPase_P-typ_TM_dom_sf"/>
</dbReference>